<feature type="transmembrane region" description="Helical" evidence="1">
    <location>
        <begin position="263"/>
        <end position="279"/>
    </location>
</feature>
<evidence type="ECO:0000313" key="3">
    <source>
        <dbReference type="Proteomes" id="UP000198604"/>
    </source>
</evidence>
<dbReference type="InterPro" id="IPR003474">
    <property type="entry name" value="Glcn_transporter"/>
</dbReference>
<dbReference type="STRING" id="1608583.BN1356_01385"/>
<sequence>MSPAILALIMLAIIVVFILFEKQLKIPMNFVLFTVPVIFSFLMGYDLPQTSTFLLNQLSTVMNQTGYMLLFGLIYFVMLTETGMFDVMVNAVMKLIGDRLNVVGVMILTSVLGGIAYLTANMSTTYLVVFPIVIPLYRKFKINRDFAFIICQTAVAAMCWLPWGIGVIMSATMAGTNAETLAQASMPWGLCFIPAIILQYVYFAWRHKKEHGTLGLPEGIEAQEAEVEAAKEKEFSRHDLFWINFFIFLLVIVALAVFKVPSYLVFIAASMVTALINYPKNFGQIWNKAGMTFFNVLIMLLAICFYLAIFNAAPEDGSKLSMVASLAQLLESVFPSFLLNYMHIIFLLLAVPIIYFVPYQLYNALYPLFISVGAAFGLSPIAIIAPFVCNLALATSVTPMNSATFVGCSLIEKEVGPYTRHAAPIMFVTNLIVILTALLAGVLQF</sequence>
<dbReference type="GO" id="GO:0005886">
    <property type="term" value="C:plasma membrane"/>
    <property type="evidence" value="ECO:0007669"/>
    <property type="project" value="TreeGrafter"/>
</dbReference>
<keyword evidence="3" id="KW-1185">Reference proteome</keyword>
<feature type="transmembrane region" description="Helical" evidence="1">
    <location>
        <begin position="146"/>
        <end position="165"/>
    </location>
</feature>
<dbReference type="OrthoDB" id="5329450at2"/>
<feature type="transmembrane region" description="Helical" evidence="1">
    <location>
        <begin position="26"/>
        <end position="45"/>
    </location>
</feature>
<dbReference type="Proteomes" id="UP000198604">
    <property type="component" value="Unassembled WGS sequence"/>
</dbReference>
<accession>A0A0E4H549</accession>
<evidence type="ECO:0000256" key="1">
    <source>
        <dbReference type="SAM" id="Phobius"/>
    </source>
</evidence>
<protein>
    <submittedName>
        <fullName evidence="2">Mg2+/citrate transporter</fullName>
    </submittedName>
</protein>
<feature type="transmembrane region" description="Helical" evidence="1">
    <location>
        <begin position="240"/>
        <end position="257"/>
    </location>
</feature>
<feature type="transmembrane region" description="Helical" evidence="1">
    <location>
        <begin position="105"/>
        <end position="134"/>
    </location>
</feature>
<feature type="transmembrane region" description="Helical" evidence="1">
    <location>
        <begin position="333"/>
        <end position="357"/>
    </location>
</feature>
<dbReference type="EMBL" id="CTEN01000003">
    <property type="protein sequence ID" value="CQR25042.1"/>
    <property type="molecule type" value="Genomic_DNA"/>
</dbReference>
<gene>
    <name evidence="2" type="ORF">BN1356_01385</name>
</gene>
<name>A0A0E4H549_9STRE</name>
<feature type="transmembrane region" description="Helical" evidence="1">
    <location>
        <begin position="291"/>
        <end position="313"/>
    </location>
</feature>
<reference evidence="3" key="1">
    <citation type="submission" date="2015-03" db="EMBL/GenBank/DDBJ databases">
        <authorList>
            <person name="Urmite Genomes"/>
        </authorList>
    </citation>
    <scope>NUCLEOTIDE SEQUENCE [LARGE SCALE GENOMIC DNA]</scope>
    <source>
        <strain evidence="3">FF10</strain>
    </source>
</reference>
<keyword evidence="1" id="KW-0812">Transmembrane</keyword>
<dbReference type="AlphaFoldDB" id="A0A0E4H549"/>
<feature type="transmembrane region" description="Helical" evidence="1">
    <location>
        <begin position="5"/>
        <end position="20"/>
    </location>
</feature>
<feature type="transmembrane region" description="Helical" evidence="1">
    <location>
        <begin position="185"/>
        <end position="205"/>
    </location>
</feature>
<dbReference type="PANTHER" id="PTHR30354:SF7">
    <property type="entry name" value="BLL7963 PROTEIN"/>
    <property type="match status" value="1"/>
</dbReference>
<dbReference type="GO" id="GO:0015128">
    <property type="term" value="F:gluconate transmembrane transporter activity"/>
    <property type="evidence" value="ECO:0007669"/>
    <property type="project" value="InterPro"/>
</dbReference>
<keyword evidence="1" id="KW-0472">Membrane</keyword>
<dbReference type="PANTHER" id="PTHR30354">
    <property type="entry name" value="GNT FAMILY GLUCONATE TRANSPORTER"/>
    <property type="match status" value="1"/>
</dbReference>
<dbReference type="RefSeq" id="WP_093650635.1">
    <property type="nucleotide sequence ID" value="NZ_CTEN01000003.1"/>
</dbReference>
<organism evidence="2 3">
    <name type="scientific">Streptococcus varani</name>
    <dbReference type="NCBI Taxonomy" id="1608583"/>
    <lineage>
        <taxon>Bacteria</taxon>
        <taxon>Bacillati</taxon>
        <taxon>Bacillota</taxon>
        <taxon>Bacilli</taxon>
        <taxon>Lactobacillales</taxon>
        <taxon>Streptococcaceae</taxon>
        <taxon>Streptococcus</taxon>
    </lineage>
</organism>
<feature type="transmembrane region" description="Helical" evidence="1">
    <location>
        <begin position="364"/>
        <end position="385"/>
    </location>
</feature>
<proteinExistence type="predicted"/>
<keyword evidence="1" id="KW-1133">Transmembrane helix</keyword>
<feature type="transmembrane region" description="Helical" evidence="1">
    <location>
        <begin position="423"/>
        <end position="443"/>
    </location>
</feature>
<feature type="transmembrane region" description="Helical" evidence="1">
    <location>
        <begin position="66"/>
        <end position="85"/>
    </location>
</feature>
<evidence type="ECO:0000313" key="2">
    <source>
        <dbReference type="EMBL" id="CQR25042.1"/>
    </source>
</evidence>